<keyword evidence="1" id="KW-0238">DNA-binding</keyword>
<dbReference type="AlphaFoldDB" id="A0A8J6J639"/>
<evidence type="ECO:0000313" key="3">
    <source>
        <dbReference type="EMBL" id="MBC5717836.1"/>
    </source>
</evidence>
<dbReference type="Gene3D" id="1.10.260.40">
    <property type="entry name" value="lambda repressor-like DNA-binding domains"/>
    <property type="match status" value="1"/>
</dbReference>
<dbReference type="InterPro" id="IPR050807">
    <property type="entry name" value="TransReg_Diox_bact_type"/>
</dbReference>
<dbReference type="CDD" id="cd00093">
    <property type="entry name" value="HTH_XRE"/>
    <property type="match status" value="1"/>
</dbReference>
<keyword evidence="4" id="KW-1185">Reference proteome</keyword>
<dbReference type="GO" id="GO:0005829">
    <property type="term" value="C:cytosol"/>
    <property type="evidence" value="ECO:0007669"/>
    <property type="project" value="TreeGrafter"/>
</dbReference>
<organism evidence="3 4">
    <name type="scientific">Flintibacter faecis</name>
    <dbReference type="NCBI Taxonomy" id="2763047"/>
    <lineage>
        <taxon>Bacteria</taxon>
        <taxon>Bacillati</taxon>
        <taxon>Bacillota</taxon>
        <taxon>Clostridia</taxon>
        <taxon>Eubacteriales</taxon>
        <taxon>Flintibacter</taxon>
    </lineage>
</organism>
<dbReference type="GO" id="GO:0003677">
    <property type="term" value="F:DNA binding"/>
    <property type="evidence" value="ECO:0007669"/>
    <property type="project" value="UniProtKB-KW"/>
</dbReference>
<accession>A0A8J6J639</accession>
<dbReference type="Proteomes" id="UP000602260">
    <property type="component" value="Unassembled WGS sequence"/>
</dbReference>
<dbReference type="PROSITE" id="PS50943">
    <property type="entry name" value="HTH_CROC1"/>
    <property type="match status" value="1"/>
</dbReference>
<comment type="caution">
    <text evidence="3">The sequence shown here is derived from an EMBL/GenBank/DDBJ whole genome shotgun (WGS) entry which is preliminary data.</text>
</comment>
<feature type="domain" description="HTH cro/C1-type" evidence="2">
    <location>
        <begin position="9"/>
        <end position="63"/>
    </location>
</feature>
<dbReference type="SUPFAM" id="SSF47413">
    <property type="entry name" value="lambda repressor-like DNA-binding domains"/>
    <property type="match status" value="1"/>
</dbReference>
<evidence type="ECO:0000313" key="4">
    <source>
        <dbReference type="Proteomes" id="UP000602260"/>
    </source>
</evidence>
<protein>
    <submittedName>
        <fullName evidence="3">Helix-turn-helix transcriptional regulator</fullName>
    </submittedName>
</protein>
<dbReference type="PANTHER" id="PTHR46797:SF1">
    <property type="entry name" value="METHYLPHOSPHONATE SYNTHASE"/>
    <property type="match status" value="1"/>
</dbReference>
<sequence>MKTQIGRRLREKREQAGYTREQLGELCSLSPRFLANIELGDSTFSLDSLMTVCRVLSCSSDYLLYGRSVDAGAWNETVGKIQHLDIRYQASVDKVLQGLVEAIL</sequence>
<evidence type="ECO:0000259" key="2">
    <source>
        <dbReference type="PROSITE" id="PS50943"/>
    </source>
</evidence>
<dbReference type="InterPro" id="IPR001387">
    <property type="entry name" value="Cro/C1-type_HTH"/>
</dbReference>
<name>A0A8J6J639_9FIRM</name>
<evidence type="ECO:0000256" key="1">
    <source>
        <dbReference type="ARBA" id="ARBA00023125"/>
    </source>
</evidence>
<dbReference type="EMBL" id="JACOPN010000007">
    <property type="protein sequence ID" value="MBC5717836.1"/>
    <property type="molecule type" value="Genomic_DNA"/>
</dbReference>
<dbReference type="PANTHER" id="PTHR46797">
    <property type="entry name" value="HTH-TYPE TRANSCRIPTIONAL REGULATOR"/>
    <property type="match status" value="1"/>
</dbReference>
<dbReference type="Pfam" id="PF01381">
    <property type="entry name" value="HTH_3"/>
    <property type="match status" value="1"/>
</dbReference>
<dbReference type="InterPro" id="IPR010982">
    <property type="entry name" value="Lambda_DNA-bd_dom_sf"/>
</dbReference>
<dbReference type="GO" id="GO:0003700">
    <property type="term" value="F:DNA-binding transcription factor activity"/>
    <property type="evidence" value="ECO:0007669"/>
    <property type="project" value="TreeGrafter"/>
</dbReference>
<reference evidence="3" key="1">
    <citation type="submission" date="2020-08" db="EMBL/GenBank/DDBJ databases">
        <title>Genome public.</title>
        <authorList>
            <person name="Liu C."/>
            <person name="Sun Q."/>
        </authorList>
    </citation>
    <scope>NUCLEOTIDE SEQUENCE</scope>
    <source>
        <strain evidence="3">BX5</strain>
    </source>
</reference>
<proteinExistence type="predicted"/>
<dbReference type="SMART" id="SM00530">
    <property type="entry name" value="HTH_XRE"/>
    <property type="match status" value="1"/>
</dbReference>
<gene>
    <name evidence="3" type="ORF">H8S55_10940</name>
</gene>